<sequence length="247" mass="27691">MASLIAVLLFAILFSFNKNVCCLSDSNQEVNSIFTKNSLDTLLVKPEEPEATPSLKAKMQTLIENMLENITQTEISMGRNVSFNESTTSEEDHGILRGHKNLQNEYTTPTESSDYEDDYHTESRFDDSGCDTHLRDEHEDDCFDNFKNAITKTMEIEDEVEQGKEICCASEGYERCCIIGYERANCVADHSAIKKDLKAARMFMATLSDISCSIHRGKCGFNTATTLSLPASFLLIILGFLPIAFFL</sequence>
<feature type="transmembrane region" description="Helical" evidence="2">
    <location>
        <begin position="227"/>
        <end position="246"/>
    </location>
</feature>
<accession>A0AAV2BRJ3</accession>
<feature type="region of interest" description="Disordered" evidence="1">
    <location>
        <begin position="87"/>
        <end position="121"/>
    </location>
</feature>
<dbReference type="Proteomes" id="UP001497382">
    <property type="component" value="Unassembled WGS sequence"/>
</dbReference>
<keyword evidence="2" id="KW-1133">Transmembrane helix</keyword>
<keyword evidence="5" id="KW-1185">Reference proteome</keyword>
<name>A0AAV2BRJ3_9ARAC</name>
<organism evidence="4 5">
    <name type="scientific">Larinioides sclopetarius</name>
    <dbReference type="NCBI Taxonomy" id="280406"/>
    <lineage>
        <taxon>Eukaryota</taxon>
        <taxon>Metazoa</taxon>
        <taxon>Ecdysozoa</taxon>
        <taxon>Arthropoda</taxon>
        <taxon>Chelicerata</taxon>
        <taxon>Arachnida</taxon>
        <taxon>Araneae</taxon>
        <taxon>Araneomorphae</taxon>
        <taxon>Entelegynae</taxon>
        <taxon>Araneoidea</taxon>
        <taxon>Araneidae</taxon>
        <taxon>Larinioides</taxon>
    </lineage>
</organism>
<reference evidence="4 5" key="1">
    <citation type="submission" date="2024-04" db="EMBL/GenBank/DDBJ databases">
        <authorList>
            <person name="Rising A."/>
            <person name="Reimegard J."/>
            <person name="Sonavane S."/>
            <person name="Akerstrom W."/>
            <person name="Nylinder S."/>
            <person name="Hedman E."/>
            <person name="Kallberg Y."/>
        </authorList>
    </citation>
    <scope>NUCLEOTIDE SEQUENCE [LARGE SCALE GENOMIC DNA]</scope>
</reference>
<feature type="chain" id="PRO_5043774404" evidence="3">
    <location>
        <begin position="23"/>
        <end position="247"/>
    </location>
</feature>
<protein>
    <submittedName>
        <fullName evidence="4">Uncharacterized protein</fullName>
    </submittedName>
</protein>
<evidence type="ECO:0000313" key="4">
    <source>
        <dbReference type="EMBL" id="CAL1297963.1"/>
    </source>
</evidence>
<evidence type="ECO:0000313" key="5">
    <source>
        <dbReference type="Proteomes" id="UP001497382"/>
    </source>
</evidence>
<proteinExistence type="predicted"/>
<keyword evidence="2" id="KW-0472">Membrane</keyword>
<dbReference type="EMBL" id="CAXIEN010000447">
    <property type="protein sequence ID" value="CAL1297963.1"/>
    <property type="molecule type" value="Genomic_DNA"/>
</dbReference>
<keyword evidence="3" id="KW-0732">Signal</keyword>
<feature type="compositionally biased region" description="Polar residues" evidence="1">
    <location>
        <begin position="101"/>
        <end position="112"/>
    </location>
</feature>
<comment type="caution">
    <text evidence="4">The sequence shown here is derived from an EMBL/GenBank/DDBJ whole genome shotgun (WGS) entry which is preliminary data.</text>
</comment>
<evidence type="ECO:0000256" key="1">
    <source>
        <dbReference type="SAM" id="MobiDB-lite"/>
    </source>
</evidence>
<evidence type="ECO:0000256" key="3">
    <source>
        <dbReference type="SAM" id="SignalP"/>
    </source>
</evidence>
<dbReference type="AlphaFoldDB" id="A0AAV2BRJ3"/>
<keyword evidence="2" id="KW-0812">Transmembrane</keyword>
<feature type="signal peptide" evidence="3">
    <location>
        <begin position="1"/>
        <end position="22"/>
    </location>
</feature>
<evidence type="ECO:0000256" key="2">
    <source>
        <dbReference type="SAM" id="Phobius"/>
    </source>
</evidence>
<gene>
    <name evidence="4" type="ORF">LARSCL_LOCUS20613</name>
</gene>